<dbReference type="InterPro" id="IPR012318">
    <property type="entry name" value="HTH_CRP"/>
</dbReference>
<dbReference type="SMART" id="SM00419">
    <property type="entry name" value="HTH_CRP"/>
    <property type="match status" value="1"/>
</dbReference>
<dbReference type="InterPro" id="IPR000595">
    <property type="entry name" value="cNMP-bd_dom"/>
</dbReference>
<comment type="caution">
    <text evidence="6">The sequence shown here is derived from an EMBL/GenBank/DDBJ whole genome shotgun (WGS) entry which is preliminary data.</text>
</comment>
<keyword evidence="7" id="KW-1185">Reference proteome</keyword>
<dbReference type="RefSeq" id="WP_344136236.1">
    <property type="nucleotide sequence ID" value="NZ_BAAALT010000179.1"/>
</dbReference>
<evidence type="ECO:0000256" key="3">
    <source>
        <dbReference type="ARBA" id="ARBA00023163"/>
    </source>
</evidence>
<evidence type="ECO:0000259" key="4">
    <source>
        <dbReference type="PROSITE" id="PS50042"/>
    </source>
</evidence>
<dbReference type="Pfam" id="PF00027">
    <property type="entry name" value="cNMP_binding"/>
    <property type="match status" value="1"/>
</dbReference>
<dbReference type="InterPro" id="IPR014710">
    <property type="entry name" value="RmlC-like_jellyroll"/>
</dbReference>
<keyword evidence="2" id="KW-0238">DNA-binding</keyword>
<keyword evidence="1" id="KW-0805">Transcription regulation</keyword>
<accession>A0ABP4YS88</accession>
<dbReference type="EMBL" id="BAAALT010000179">
    <property type="protein sequence ID" value="GAA1821136.1"/>
    <property type="molecule type" value="Genomic_DNA"/>
</dbReference>
<dbReference type="PANTHER" id="PTHR24567:SF68">
    <property type="entry name" value="DNA-BINDING TRANSCRIPTIONAL DUAL REGULATOR CRP"/>
    <property type="match status" value="1"/>
</dbReference>
<gene>
    <name evidence="6" type="ORF">GCM10009682_46570</name>
</gene>
<dbReference type="PROSITE" id="PS00889">
    <property type="entry name" value="CNMP_BINDING_2"/>
    <property type="match status" value="1"/>
</dbReference>
<dbReference type="InterPro" id="IPR018488">
    <property type="entry name" value="cNMP-bd_CS"/>
</dbReference>
<sequence>MRDRSDGSLGMPYQPPAWAPSSLLAQLSPEDAEALLAAGSPRTFARGDWLMLLGESGTYVVVLTSGCVKVLGDPADGRTTLLAVRAAGDVVGELSVLDGEPRSASVIAASHVRGRLIEARAFHALLAARPRIGQVVQRVVAAKLRRQIRHRMEIGAQPVTVGLARVIEHLGTEYGQPIPEGTLIAVPLSQPELAALVAAERSSVERALRRLRERGAVVTGYRRVIITDWTALRGVASGT</sequence>
<protein>
    <submittedName>
        <fullName evidence="6">Crp/Fnr family transcriptional regulator</fullName>
    </submittedName>
</protein>
<evidence type="ECO:0000256" key="1">
    <source>
        <dbReference type="ARBA" id="ARBA00023015"/>
    </source>
</evidence>
<reference evidence="7" key="1">
    <citation type="journal article" date="2019" name="Int. J. Syst. Evol. Microbiol.">
        <title>The Global Catalogue of Microorganisms (GCM) 10K type strain sequencing project: providing services to taxonomists for standard genome sequencing and annotation.</title>
        <authorList>
            <consortium name="The Broad Institute Genomics Platform"/>
            <consortium name="The Broad Institute Genome Sequencing Center for Infectious Disease"/>
            <person name="Wu L."/>
            <person name="Ma J."/>
        </authorList>
    </citation>
    <scope>NUCLEOTIDE SEQUENCE [LARGE SCALE GENOMIC DNA]</scope>
    <source>
        <strain evidence="7">JCM 13250</strain>
    </source>
</reference>
<evidence type="ECO:0000313" key="7">
    <source>
        <dbReference type="Proteomes" id="UP001500218"/>
    </source>
</evidence>
<organism evidence="6 7">
    <name type="scientific">Luedemannella flava</name>
    <dbReference type="NCBI Taxonomy" id="349316"/>
    <lineage>
        <taxon>Bacteria</taxon>
        <taxon>Bacillati</taxon>
        <taxon>Actinomycetota</taxon>
        <taxon>Actinomycetes</taxon>
        <taxon>Micromonosporales</taxon>
        <taxon>Micromonosporaceae</taxon>
        <taxon>Luedemannella</taxon>
    </lineage>
</organism>
<feature type="domain" description="HTH crp-type" evidence="5">
    <location>
        <begin position="157"/>
        <end position="230"/>
    </location>
</feature>
<dbReference type="InterPro" id="IPR036390">
    <property type="entry name" value="WH_DNA-bd_sf"/>
</dbReference>
<dbReference type="PROSITE" id="PS50042">
    <property type="entry name" value="CNMP_BINDING_3"/>
    <property type="match status" value="1"/>
</dbReference>
<dbReference type="SUPFAM" id="SSF46785">
    <property type="entry name" value="Winged helix' DNA-binding domain"/>
    <property type="match status" value="1"/>
</dbReference>
<dbReference type="InterPro" id="IPR036388">
    <property type="entry name" value="WH-like_DNA-bd_sf"/>
</dbReference>
<dbReference type="InterPro" id="IPR050397">
    <property type="entry name" value="Env_Response_Regulators"/>
</dbReference>
<dbReference type="PANTHER" id="PTHR24567">
    <property type="entry name" value="CRP FAMILY TRANSCRIPTIONAL REGULATORY PROTEIN"/>
    <property type="match status" value="1"/>
</dbReference>
<evidence type="ECO:0000259" key="5">
    <source>
        <dbReference type="PROSITE" id="PS51063"/>
    </source>
</evidence>
<dbReference type="Pfam" id="PF13545">
    <property type="entry name" value="HTH_Crp_2"/>
    <property type="match status" value="1"/>
</dbReference>
<dbReference type="SUPFAM" id="SSF51206">
    <property type="entry name" value="cAMP-binding domain-like"/>
    <property type="match status" value="1"/>
</dbReference>
<name>A0ABP4YS88_9ACTN</name>
<feature type="domain" description="Cyclic nucleotide-binding" evidence="4">
    <location>
        <begin position="23"/>
        <end position="126"/>
    </location>
</feature>
<dbReference type="Gene3D" id="1.10.10.10">
    <property type="entry name" value="Winged helix-like DNA-binding domain superfamily/Winged helix DNA-binding domain"/>
    <property type="match status" value="1"/>
</dbReference>
<dbReference type="PROSITE" id="PS51063">
    <property type="entry name" value="HTH_CRP_2"/>
    <property type="match status" value="1"/>
</dbReference>
<dbReference type="SMART" id="SM00100">
    <property type="entry name" value="cNMP"/>
    <property type="match status" value="1"/>
</dbReference>
<keyword evidence="3" id="KW-0804">Transcription</keyword>
<evidence type="ECO:0000313" key="6">
    <source>
        <dbReference type="EMBL" id="GAA1821136.1"/>
    </source>
</evidence>
<dbReference type="Proteomes" id="UP001500218">
    <property type="component" value="Unassembled WGS sequence"/>
</dbReference>
<proteinExistence type="predicted"/>
<dbReference type="Gene3D" id="2.60.120.10">
    <property type="entry name" value="Jelly Rolls"/>
    <property type="match status" value="1"/>
</dbReference>
<dbReference type="InterPro" id="IPR018490">
    <property type="entry name" value="cNMP-bd_dom_sf"/>
</dbReference>
<dbReference type="CDD" id="cd00038">
    <property type="entry name" value="CAP_ED"/>
    <property type="match status" value="1"/>
</dbReference>
<evidence type="ECO:0000256" key="2">
    <source>
        <dbReference type="ARBA" id="ARBA00023125"/>
    </source>
</evidence>